<feature type="domain" description="HTH marR-type" evidence="2">
    <location>
        <begin position="15"/>
        <end position="155"/>
    </location>
</feature>
<dbReference type="InterPro" id="IPR036388">
    <property type="entry name" value="WH-like_DNA-bd_sf"/>
</dbReference>
<organism evidence="3 4">
    <name type="scientific">Siccirubricoccus soli</name>
    <dbReference type="NCBI Taxonomy" id="2899147"/>
    <lineage>
        <taxon>Bacteria</taxon>
        <taxon>Pseudomonadati</taxon>
        <taxon>Pseudomonadota</taxon>
        <taxon>Alphaproteobacteria</taxon>
        <taxon>Acetobacterales</taxon>
        <taxon>Roseomonadaceae</taxon>
        <taxon>Siccirubricoccus</taxon>
    </lineage>
</organism>
<name>A0ABT1D0R9_9PROT</name>
<dbReference type="EMBL" id="JAFIRR010000028">
    <property type="protein sequence ID" value="MCO6415505.1"/>
    <property type="molecule type" value="Genomic_DNA"/>
</dbReference>
<dbReference type="SUPFAM" id="SSF46785">
    <property type="entry name" value="Winged helix' DNA-binding domain"/>
    <property type="match status" value="1"/>
</dbReference>
<proteinExistence type="predicted"/>
<dbReference type="Proteomes" id="UP001523392">
    <property type="component" value="Unassembled WGS sequence"/>
</dbReference>
<protein>
    <submittedName>
        <fullName evidence="3">MarR family winged helix-turn-helix transcriptional regulator</fullName>
    </submittedName>
</protein>
<dbReference type="InterPro" id="IPR000835">
    <property type="entry name" value="HTH_MarR-typ"/>
</dbReference>
<gene>
    <name evidence="3" type="ORF">JYK14_04845</name>
</gene>
<dbReference type="PANTHER" id="PTHR33164:SF43">
    <property type="entry name" value="HTH-TYPE TRANSCRIPTIONAL REPRESSOR YETL"/>
    <property type="match status" value="1"/>
</dbReference>
<evidence type="ECO:0000259" key="2">
    <source>
        <dbReference type="PROSITE" id="PS50995"/>
    </source>
</evidence>
<dbReference type="Pfam" id="PF12802">
    <property type="entry name" value="MarR_2"/>
    <property type="match status" value="1"/>
</dbReference>
<dbReference type="InterPro" id="IPR039422">
    <property type="entry name" value="MarR/SlyA-like"/>
</dbReference>
<reference evidence="3 4" key="1">
    <citation type="submission" date="2021-12" db="EMBL/GenBank/DDBJ databases">
        <title>Siccirubricoccus leaddurans sp. nov., a high concentration Zn2+ tolerance bacterium.</title>
        <authorList>
            <person name="Cao Y."/>
        </authorList>
    </citation>
    <scope>NUCLEOTIDE SEQUENCE [LARGE SCALE GENOMIC DNA]</scope>
    <source>
        <strain evidence="3 4">KC 17139</strain>
    </source>
</reference>
<evidence type="ECO:0000313" key="4">
    <source>
        <dbReference type="Proteomes" id="UP001523392"/>
    </source>
</evidence>
<dbReference type="PRINTS" id="PR00598">
    <property type="entry name" value="HTHMARR"/>
</dbReference>
<evidence type="ECO:0000313" key="3">
    <source>
        <dbReference type="EMBL" id="MCO6415505.1"/>
    </source>
</evidence>
<dbReference type="Gene3D" id="1.10.10.10">
    <property type="entry name" value="Winged helix-like DNA-binding domain superfamily/Winged helix DNA-binding domain"/>
    <property type="match status" value="1"/>
</dbReference>
<evidence type="ECO:0000256" key="1">
    <source>
        <dbReference type="SAM" id="MobiDB-lite"/>
    </source>
</evidence>
<dbReference type="InterPro" id="IPR036390">
    <property type="entry name" value="WH_DNA-bd_sf"/>
</dbReference>
<keyword evidence="4" id="KW-1185">Reference proteome</keyword>
<dbReference type="PROSITE" id="PS50995">
    <property type="entry name" value="HTH_MARR_2"/>
    <property type="match status" value="1"/>
</dbReference>
<dbReference type="PANTHER" id="PTHR33164">
    <property type="entry name" value="TRANSCRIPTIONAL REGULATOR, MARR FAMILY"/>
    <property type="match status" value="1"/>
</dbReference>
<dbReference type="SMART" id="SM00347">
    <property type="entry name" value="HTH_MARR"/>
    <property type="match status" value="1"/>
</dbReference>
<sequence>MPTHASRAALHPGGSDREIQALVQALLALAARLQAVRNGFAARLGLPGAAYTTLIAIAHLEAEGEPPGLSALGAYLRISPAFATMEVEQLQRLGLVRKERHGVDGRRVLLSLTPQGRARLAEQQPVQLQVNDDLFAGLTAQDVRRLSALLPRLVANADAALALLRAGPQRAPRRRPRPEPEATEA</sequence>
<accession>A0ABT1D0R9</accession>
<dbReference type="RefSeq" id="WP_252952103.1">
    <property type="nucleotide sequence ID" value="NZ_JAFIRR010000028.1"/>
</dbReference>
<feature type="region of interest" description="Disordered" evidence="1">
    <location>
        <begin position="166"/>
        <end position="185"/>
    </location>
</feature>
<comment type="caution">
    <text evidence="3">The sequence shown here is derived from an EMBL/GenBank/DDBJ whole genome shotgun (WGS) entry which is preliminary data.</text>
</comment>